<dbReference type="PANTHER" id="PTHR30625:SF3">
    <property type="entry name" value="TOL-PAL SYSTEM PROTEIN TOLQ"/>
    <property type="match status" value="1"/>
</dbReference>
<proteinExistence type="inferred from homology"/>
<dbReference type="GO" id="GO:0005886">
    <property type="term" value="C:plasma membrane"/>
    <property type="evidence" value="ECO:0007669"/>
    <property type="project" value="UniProtKB-SubCell"/>
</dbReference>
<evidence type="ECO:0000256" key="4">
    <source>
        <dbReference type="ARBA" id="ARBA00022989"/>
    </source>
</evidence>
<evidence type="ECO:0000256" key="5">
    <source>
        <dbReference type="ARBA" id="ARBA00023136"/>
    </source>
</evidence>
<gene>
    <name evidence="9" type="ORF">FHS57_000996</name>
</gene>
<keyword evidence="4 7" id="KW-1133">Transmembrane helix</keyword>
<comment type="caution">
    <text evidence="9">The sequence shown here is derived from an EMBL/GenBank/DDBJ whole genome shotgun (WGS) entry which is preliminary data.</text>
</comment>
<dbReference type="PANTHER" id="PTHR30625">
    <property type="entry name" value="PROTEIN TOLQ"/>
    <property type="match status" value="1"/>
</dbReference>
<dbReference type="RefSeq" id="WP_183971780.1">
    <property type="nucleotide sequence ID" value="NZ_JACIBY010000002.1"/>
</dbReference>
<evidence type="ECO:0000256" key="7">
    <source>
        <dbReference type="SAM" id="Phobius"/>
    </source>
</evidence>
<evidence type="ECO:0000256" key="3">
    <source>
        <dbReference type="ARBA" id="ARBA00022692"/>
    </source>
</evidence>
<reference evidence="9 10" key="1">
    <citation type="submission" date="2020-08" db="EMBL/GenBank/DDBJ databases">
        <title>Genomic Encyclopedia of Type Strains, Phase IV (KMG-IV): sequencing the most valuable type-strain genomes for metagenomic binning, comparative biology and taxonomic classification.</title>
        <authorList>
            <person name="Goeker M."/>
        </authorList>
    </citation>
    <scope>NUCLEOTIDE SEQUENCE [LARGE SCALE GENOMIC DNA]</scope>
    <source>
        <strain evidence="9 10">DSM 17976</strain>
    </source>
</reference>
<sequence length="187" mass="20850">MEQLIQNTIGVLTQLLLWPTILLLLFGIGYSFFMLGSMLVESFQRKGEPETLKNPQQPSAHLLRLYGINEWKKQLGKDPEAPLWLLHDRTEAALKKRIDNIKVWVRLGPALGLAGTLIPLGGALQAVGVNNLKLLSDHLSIAFGSTILGLTAGVICMIISTNYERWYSLDLAEIRQAIETQSEETTR</sequence>
<evidence type="ECO:0000313" key="9">
    <source>
        <dbReference type="EMBL" id="MBB3837002.1"/>
    </source>
</evidence>
<feature type="transmembrane region" description="Helical" evidence="7">
    <location>
        <begin position="103"/>
        <end position="127"/>
    </location>
</feature>
<keyword evidence="10" id="KW-1185">Reference proteome</keyword>
<keyword evidence="6" id="KW-0653">Protein transport</keyword>
<keyword evidence="2" id="KW-1003">Cell membrane</keyword>
<dbReference type="InterPro" id="IPR050790">
    <property type="entry name" value="ExbB/TolQ_transport"/>
</dbReference>
<name>A0A7W6EP56_9BACT</name>
<evidence type="ECO:0000256" key="1">
    <source>
        <dbReference type="ARBA" id="ARBA00004651"/>
    </source>
</evidence>
<comment type="subcellular location">
    <subcellularLocation>
        <location evidence="1">Cell membrane</location>
        <topology evidence="1">Multi-pass membrane protein</topology>
    </subcellularLocation>
    <subcellularLocation>
        <location evidence="6">Membrane</location>
        <topology evidence="6">Multi-pass membrane protein</topology>
    </subcellularLocation>
</comment>
<dbReference type="AlphaFoldDB" id="A0A7W6EP56"/>
<keyword evidence="6" id="KW-0813">Transport</keyword>
<dbReference type="Pfam" id="PF01618">
    <property type="entry name" value="MotA_ExbB"/>
    <property type="match status" value="1"/>
</dbReference>
<organism evidence="9 10">
    <name type="scientific">Runella defluvii</name>
    <dbReference type="NCBI Taxonomy" id="370973"/>
    <lineage>
        <taxon>Bacteria</taxon>
        <taxon>Pseudomonadati</taxon>
        <taxon>Bacteroidota</taxon>
        <taxon>Cytophagia</taxon>
        <taxon>Cytophagales</taxon>
        <taxon>Spirosomataceae</taxon>
        <taxon>Runella</taxon>
    </lineage>
</organism>
<evidence type="ECO:0000256" key="2">
    <source>
        <dbReference type="ARBA" id="ARBA00022475"/>
    </source>
</evidence>
<comment type="similarity">
    <text evidence="6">Belongs to the exbB/tolQ family.</text>
</comment>
<keyword evidence="3 7" id="KW-0812">Transmembrane</keyword>
<dbReference type="GO" id="GO:0017038">
    <property type="term" value="P:protein import"/>
    <property type="evidence" value="ECO:0007669"/>
    <property type="project" value="TreeGrafter"/>
</dbReference>
<dbReference type="EMBL" id="JACIBY010000002">
    <property type="protein sequence ID" value="MBB3837002.1"/>
    <property type="molecule type" value="Genomic_DNA"/>
</dbReference>
<evidence type="ECO:0000256" key="6">
    <source>
        <dbReference type="RuleBase" id="RU004057"/>
    </source>
</evidence>
<evidence type="ECO:0000313" key="10">
    <source>
        <dbReference type="Proteomes" id="UP000541352"/>
    </source>
</evidence>
<keyword evidence="5 7" id="KW-0472">Membrane</keyword>
<dbReference type="Proteomes" id="UP000541352">
    <property type="component" value="Unassembled WGS sequence"/>
</dbReference>
<evidence type="ECO:0000259" key="8">
    <source>
        <dbReference type="Pfam" id="PF01618"/>
    </source>
</evidence>
<protein>
    <submittedName>
        <fullName evidence="9">Biopolymer transport protein ExbB/TolQ</fullName>
    </submittedName>
</protein>
<feature type="transmembrane region" description="Helical" evidence="7">
    <location>
        <begin position="139"/>
        <end position="159"/>
    </location>
</feature>
<accession>A0A7W6EP56</accession>
<feature type="domain" description="MotA/TolQ/ExbB proton channel" evidence="8">
    <location>
        <begin position="88"/>
        <end position="168"/>
    </location>
</feature>
<feature type="transmembrane region" description="Helical" evidence="7">
    <location>
        <begin position="16"/>
        <end position="36"/>
    </location>
</feature>
<dbReference type="InterPro" id="IPR002898">
    <property type="entry name" value="MotA_ExbB_proton_chnl"/>
</dbReference>